<accession>A0A0P1AMF3</accession>
<dbReference type="Proteomes" id="UP000054928">
    <property type="component" value="Unassembled WGS sequence"/>
</dbReference>
<dbReference type="OrthoDB" id="57576at2759"/>
<dbReference type="AlphaFoldDB" id="A0A0P1AMF3"/>
<evidence type="ECO:0000313" key="2">
    <source>
        <dbReference type="Proteomes" id="UP000054928"/>
    </source>
</evidence>
<dbReference type="RefSeq" id="XP_024578907.1">
    <property type="nucleotide sequence ID" value="XM_024728429.1"/>
</dbReference>
<organism evidence="1 2">
    <name type="scientific">Plasmopara halstedii</name>
    <name type="common">Downy mildew of sunflower</name>
    <dbReference type="NCBI Taxonomy" id="4781"/>
    <lineage>
        <taxon>Eukaryota</taxon>
        <taxon>Sar</taxon>
        <taxon>Stramenopiles</taxon>
        <taxon>Oomycota</taxon>
        <taxon>Peronosporomycetes</taxon>
        <taxon>Peronosporales</taxon>
        <taxon>Peronosporaceae</taxon>
        <taxon>Plasmopara</taxon>
    </lineage>
</organism>
<evidence type="ECO:0000313" key="1">
    <source>
        <dbReference type="EMBL" id="CEG42538.1"/>
    </source>
</evidence>
<dbReference type="OMA" id="GYFICAS"/>
<reference evidence="2" key="1">
    <citation type="submission" date="2014-09" db="EMBL/GenBank/DDBJ databases">
        <authorList>
            <person name="Sharma Rahul"/>
            <person name="Thines Marco"/>
        </authorList>
    </citation>
    <scope>NUCLEOTIDE SEQUENCE [LARGE SCALE GENOMIC DNA]</scope>
</reference>
<dbReference type="EMBL" id="CCYD01000645">
    <property type="protein sequence ID" value="CEG42538.1"/>
    <property type="molecule type" value="Genomic_DNA"/>
</dbReference>
<dbReference type="GeneID" id="36407859"/>
<protein>
    <submittedName>
        <fullName evidence="1">Uncharacterized protein</fullName>
    </submittedName>
</protein>
<sequence length="144" mass="15922">MVAFSSSEGRATLFFPSDGTWFQGYFICASTRVQLGLMGEEIAVDDCMACPDGGYQEFRLTILHFDLKKETQVIVGKTGGTLCQLTGDNVHFRSSISLTDDKAVEAIDKYFPSIAERVNHNVSLLQECTVCFGDMEITELIFPS</sequence>
<proteinExistence type="predicted"/>
<keyword evidence="2" id="KW-1185">Reference proteome</keyword>
<name>A0A0P1AMF3_PLAHL</name>